<reference evidence="5" key="1">
    <citation type="submission" date="2017-12" db="EMBL/GenBank/DDBJ databases">
        <title>Whole genome sequencing of Acidipropionibacterium jensenii strains JS279 and JS280.</title>
        <authorList>
            <person name="Deptula P."/>
            <person name="Laine P."/>
            <person name="Smolander O.-P."/>
            <person name="Paulin L."/>
            <person name="Auvinen P."/>
            <person name="Varmanen P."/>
        </authorList>
    </citation>
    <scope>NUCLEOTIDE SEQUENCE [LARGE SCALE GENOMIC DNA]</scope>
    <source>
        <strain evidence="5">JS280</strain>
    </source>
</reference>
<dbReference type="AlphaFoldDB" id="A0A3T0S2C1"/>
<dbReference type="SUPFAM" id="SSF53448">
    <property type="entry name" value="Nucleotide-diphospho-sugar transferases"/>
    <property type="match status" value="1"/>
</dbReference>
<evidence type="ECO:0000313" key="4">
    <source>
        <dbReference type="EMBL" id="AZZ40499.1"/>
    </source>
</evidence>
<proteinExistence type="predicted"/>
<protein>
    <recommendedName>
        <fullName evidence="3">Glycosyltransferase 2-like domain-containing protein</fullName>
    </recommendedName>
</protein>
<evidence type="ECO:0000256" key="1">
    <source>
        <dbReference type="ARBA" id="ARBA00022833"/>
    </source>
</evidence>
<name>A0A3T0S2C1_9ACTN</name>
<dbReference type="PANTHER" id="PTHR43685">
    <property type="entry name" value="GLYCOSYLTRANSFERASE"/>
    <property type="match status" value="1"/>
</dbReference>
<accession>A0A3T0S2C1</accession>
<feature type="region of interest" description="Disordered" evidence="2">
    <location>
        <begin position="471"/>
        <end position="501"/>
    </location>
</feature>
<dbReference type="PANTHER" id="PTHR43685:SF2">
    <property type="entry name" value="GLYCOSYLTRANSFERASE 2-LIKE DOMAIN-CONTAINING PROTEIN"/>
    <property type="match status" value="1"/>
</dbReference>
<dbReference type="Pfam" id="PF02585">
    <property type="entry name" value="PIG-L"/>
    <property type="match status" value="1"/>
</dbReference>
<dbReference type="RefSeq" id="WP_097799651.1">
    <property type="nucleotide sequence ID" value="NZ_CP025570.1"/>
</dbReference>
<dbReference type="InterPro" id="IPR024078">
    <property type="entry name" value="LmbE-like_dom_sf"/>
</dbReference>
<feature type="domain" description="Glycosyltransferase 2-like" evidence="3">
    <location>
        <begin position="15"/>
        <end position="178"/>
    </location>
</feature>
<dbReference type="CDD" id="cd00761">
    <property type="entry name" value="Glyco_tranf_GTA_type"/>
    <property type="match status" value="1"/>
</dbReference>
<dbReference type="EMBL" id="CP025570">
    <property type="protein sequence ID" value="AZZ40499.1"/>
    <property type="molecule type" value="Genomic_DNA"/>
</dbReference>
<dbReference type="InterPro" id="IPR003737">
    <property type="entry name" value="GlcNAc_PI_deacetylase-related"/>
</dbReference>
<dbReference type="Gene3D" id="3.90.550.10">
    <property type="entry name" value="Spore Coat Polysaccharide Biosynthesis Protein SpsA, Chain A"/>
    <property type="match status" value="1"/>
</dbReference>
<evidence type="ECO:0000313" key="5">
    <source>
        <dbReference type="Proteomes" id="UP000285875"/>
    </source>
</evidence>
<dbReference type="KEGG" id="aji:C0Z10_12990"/>
<dbReference type="SUPFAM" id="SSF102588">
    <property type="entry name" value="LmbE-like"/>
    <property type="match status" value="1"/>
</dbReference>
<evidence type="ECO:0000256" key="2">
    <source>
        <dbReference type="SAM" id="MobiDB-lite"/>
    </source>
</evidence>
<dbReference type="InterPro" id="IPR029044">
    <property type="entry name" value="Nucleotide-diphossugar_trans"/>
</dbReference>
<dbReference type="InterPro" id="IPR001173">
    <property type="entry name" value="Glyco_trans_2-like"/>
</dbReference>
<dbReference type="GO" id="GO:0016137">
    <property type="term" value="P:glycoside metabolic process"/>
    <property type="evidence" value="ECO:0007669"/>
    <property type="project" value="UniProtKB-ARBA"/>
</dbReference>
<dbReference type="Pfam" id="PF00535">
    <property type="entry name" value="Glycos_transf_2"/>
    <property type="match status" value="1"/>
</dbReference>
<gene>
    <name evidence="4" type="ORF">C0Z10_12990</name>
</gene>
<evidence type="ECO:0000259" key="3">
    <source>
        <dbReference type="Pfam" id="PF00535"/>
    </source>
</evidence>
<keyword evidence="1" id="KW-0862">Zinc</keyword>
<sequence length="646" mass="70756">MTVDTASETDVPEVSVIIACHNATKTLPLQLEALSRQEGAPAFEVILSDNRSEDALLSLVDAWRPRLKLRYVWSGQVPGAAYARNVGMSIARADKWLFCDADDAVARDWISRGAAVLDLAPVFSGGAVRATDAELSRPLEEVWAQLDAGFQAGSALVAEAPANWPIIMGGNFGIRRHAALAVGGFDAAMERGVEDNDLACRLEQAGVFVSAGGTRIRYRKRTGAVSILRESFTSGKWHMALVERHGLAERSPQLHGRRWMVAPLRVVGAALKNAAKGCNGDWPAVFSRAGAAAGLWSGWLTYRVGRGLPEPLIGAGLGSREPELSESAAVLVVSPHLDDALFSCSELIRRTRPDVWTVFAGEPEPSMTTTWDRTCGFPDSHALMAQRRREDCDAFEGVGAEVRHLDMLDGVYTTTSRRAVDLERLADDVREWLAAHRSQAPVLVLPACAGVTVPPGAMDRVSRLLAVLNRHEGGGTTPSGSGEAEHVAQGDADLPPKVSEPSMVNRAADDLRRMKHMLYQHRRARAQRSGLAVNGDHVAVRDTVLDVVSHADQTVRILLAEDLPYLWSQPGDEEVARIADQHALHAVPHEFHVDRDWKRSRLMHYTSQLDVMDPAHRRFDRPDSIPPVERCWELVAQPAEENRREC</sequence>
<dbReference type="Gene3D" id="3.40.50.10320">
    <property type="entry name" value="LmbE-like"/>
    <property type="match status" value="1"/>
</dbReference>
<dbReference type="InterPro" id="IPR050834">
    <property type="entry name" value="Glycosyltransf_2"/>
</dbReference>
<dbReference type="Proteomes" id="UP000285875">
    <property type="component" value="Chromosome"/>
</dbReference>
<organism evidence="4 5">
    <name type="scientific">Acidipropionibacterium jensenii</name>
    <dbReference type="NCBI Taxonomy" id="1749"/>
    <lineage>
        <taxon>Bacteria</taxon>
        <taxon>Bacillati</taxon>
        <taxon>Actinomycetota</taxon>
        <taxon>Actinomycetes</taxon>
        <taxon>Propionibacteriales</taxon>
        <taxon>Propionibacteriaceae</taxon>
        <taxon>Acidipropionibacterium</taxon>
    </lineage>
</organism>